<feature type="non-terminal residue" evidence="3">
    <location>
        <position position="1"/>
    </location>
</feature>
<accession>A0A0B6YHS3</accession>
<dbReference type="AlphaFoldDB" id="A0A0B6YHS3"/>
<organism evidence="3">
    <name type="scientific">Arion vulgaris</name>
    <dbReference type="NCBI Taxonomy" id="1028688"/>
    <lineage>
        <taxon>Eukaryota</taxon>
        <taxon>Metazoa</taxon>
        <taxon>Spiralia</taxon>
        <taxon>Lophotrochozoa</taxon>
        <taxon>Mollusca</taxon>
        <taxon>Gastropoda</taxon>
        <taxon>Heterobranchia</taxon>
        <taxon>Euthyneura</taxon>
        <taxon>Panpulmonata</taxon>
        <taxon>Eupulmonata</taxon>
        <taxon>Stylommatophora</taxon>
        <taxon>Helicina</taxon>
        <taxon>Arionoidea</taxon>
        <taxon>Arionidae</taxon>
        <taxon>Arion</taxon>
    </lineage>
</organism>
<dbReference type="CDD" id="cd00063">
    <property type="entry name" value="FN3"/>
    <property type="match status" value="1"/>
</dbReference>
<dbReference type="PANTHER" id="PTHR23210:SF26">
    <property type="entry name" value="ACTIVATING TRANSCRIPTION FACTOR 7-INTERACTING PROTEIN 1"/>
    <property type="match status" value="1"/>
</dbReference>
<dbReference type="SUPFAM" id="SSF49265">
    <property type="entry name" value="Fibronectin type III"/>
    <property type="match status" value="1"/>
</dbReference>
<dbReference type="InterPro" id="IPR036116">
    <property type="entry name" value="FN3_sf"/>
</dbReference>
<dbReference type="PROSITE" id="PS50853">
    <property type="entry name" value="FN3"/>
    <property type="match status" value="1"/>
</dbReference>
<feature type="compositionally biased region" description="Low complexity" evidence="1">
    <location>
        <begin position="218"/>
        <end position="234"/>
    </location>
</feature>
<dbReference type="GO" id="GO:0003712">
    <property type="term" value="F:transcription coregulator activity"/>
    <property type="evidence" value="ECO:0007669"/>
    <property type="project" value="TreeGrafter"/>
</dbReference>
<reference evidence="3" key="1">
    <citation type="submission" date="2014-12" db="EMBL/GenBank/DDBJ databases">
        <title>Insight into the proteome of Arion vulgaris.</title>
        <authorList>
            <person name="Aradska J."/>
            <person name="Bulat T."/>
            <person name="Smidak R."/>
            <person name="Sarate P."/>
            <person name="Gangsoo J."/>
            <person name="Sialana F."/>
            <person name="Bilban M."/>
            <person name="Lubec G."/>
        </authorList>
    </citation>
    <scope>NUCLEOTIDE SEQUENCE</scope>
    <source>
        <tissue evidence="3">Skin</tissue>
    </source>
</reference>
<evidence type="ECO:0000259" key="2">
    <source>
        <dbReference type="PROSITE" id="PS50853"/>
    </source>
</evidence>
<feature type="domain" description="Fibronectin type-III" evidence="2">
    <location>
        <begin position="297"/>
        <end position="401"/>
    </location>
</feature>
<proteinExistence type="predicted"/>
<dbReference type="GO" id="GO:0006355">
    <property type="term" value="P:regulation of DNA-templated transcription"/>
    <property type="evidence" value="ECO:0007669"/>
    <property type="project" value="TreeGrafter"/>
</dbReference>
<feature type="region of interest" description="Disordered" evidence="1">
    <location>
        <begin position="183"/>
        <end position="234"/>
    </location>
</feature>
<dbReference type="EMBL" id="HACG01008476">
    <property type="protein sequence ID" value="CEK55341.1"/>
    <property type="molecule type" value="Transcribed_RNA"/>
</dbReference>
<dbReference type="InterPro" id="IPR013783">
    <property type="entry name" value="Ig-like_fold"/>
</dbReference>
<evidence type="ECO:0000256" key="1">
    <source>
        <dbReference type="SAM" id="MobiDB-lite"/>
    </source>
</evidence>
<dbReference type="GO" id="GO:0005667">
    <property type="term" value="C:transcription regulator complex"/>
    <property type="evidence" value="ECO:0007669"/>
    <property type="project" value="TreeGrafter"/>
</dbReference>
<name>A0A0B6YHS3_9EUPU</name>
<dbReference type="PANTHER" id="PTHR23210">
    <property type="entry name" value="ACTIVATING TRANSCRIPTION FACTOR 7 INTERACTING PROTEIN"/>
    <property type="match status" value="1"/>
</dbReference>
<dbReference type="InterPro" id="IPR056565">
    <property type="entry name" value="Fn3_ATF7IP"/>
</dbReference>
<dbReference type="SMART" id="SM00060">
    <property type="entry name" value="FN3"/>
    <property type="match status" value="1"/>
</dbReference>
<feature type="region of interest" description="Disordered" evidence="1">
    <location>
        <begin position="275"/>
        <end position="304"/>
    </location>
</feature>
<sequence length="402" mass="42204">LDNRKAHLLAAKRLANKSVGIQVSEESESLSGFVANEQTAAVSSNSTQRNSPTGVQPQVQRTGRPGRPPLYKRSIANIPAAAQNERMVLPQSGNAPGTQITGVNLIDLTDDEETSRNAVATKASRPTVSQPVNHTINKLLSGGKTASSTPVNGFVQQNPLLQGLSGAVLNSSNQILQSSMSASQLPTSCNSPVSAAGSQLVTNSPAQRSSTAQALLPGSRTSSTSNTYNSQGQSNISTNARAVSQNSVPAAISPASNPATAAASLSLPQSFLIGNKHPAPLPSNMDTGNAPPTAKKRPPKPSLKISRVSQGIVLSWNMPSLSDVEKISAYQLYAYQESDSATPRSSLWKKVGEVSALPLPMACTLTQFLEGNKYHFAVRAVDQYGRCGLYSDPSSIYLGQKT</sequence>
<dbReference type="InterPro" id="IPR026085">
    <property type="entry name" value="ATF7-int"/>
</dbReference>
<gene>
    <name evidence="3" type="primary">ORF24967</name>
</gene>
<feature type="region of interest" description="Disordered" evidence="1">
    <location>
        <begin position="40"/>
        <end position="69"/>
    </location>
</feature>
<dbReference type="Gene3D" id="2.60.40.10">
    <property type="entry name" value="Immunoglobulins"/>
    <property type="match status" value="1"/>
</dbReference>
<dbReference type="GO" id="GO:0005634">
    <property type="term" value="C:nucleus"/>
    <property type="evidence" value="ECO:0007669"/>
    <property type="project" value="TreeGrafter"/>
</dbReference>
<dbReference type="InterPro" id="IPR003961">
    <property type="entry name" value="FN3_dom"/>
</dbReference>
<dbReference type="Pfam" id="PF16794">
    <property type="entry name" value="fn3_4"/>
    <property type="match status" value="1"/>
</dbReference>
<protein>
    <recommendedName>
        <fullName evidence="2">Fibronectin type-III domain-containing protein</fullName>
    </recommendedName>
</protein>
<feature type="compositionally biased region" description="Polar residues" evidence="1">
    <location>
        <begin position="40"/>
        <end position="61"/>
    </location>
</feature>
<evidence type="ECO:0000313" key="3">
    <source>
        <dbReference type="EMBL" id="CEK55341.1"/>
    </source>
</evidence>
<feature type="compositionally biased region" description="Polar residues" evidence="1">
    <location>
        <begin position="183"/>
        <end position="213"/>
    </location>
</feature>